<gene>
    <name evidence="3" type="ORF">SAMN02745163_02249</name>
</gene>
<dbReference type="InterPro" id="IPR006218">
    <property type="entry name" value="DAHP1/KDSA"/>
</dbReference>
<dbReference type="NCBIfam" id="NF009239">
    <property type="entry name" value="PRK12595.1"/>
    <property type="match status" value="1"/>
</dbReference>
<dbReference type="RefSeq" id="WP_072987308.1">
    <property type="nucleotide sequence ID" value="NZ_FQZB01000009.1"/>
</dbReference>
<reference evidence="3 4" key="1">
    <citation type="submission" date="2016-11" db="EMBL/GenBank/DDBJ databases">
        <authorList>
            <person name="Jaros S."/>
            <person name="Januszkiewicz K."/>
            <person name="Wedrychowicz H."/>
        </authorList>
    </citation>
    <scope>NUCLEOTIDE SEQUENCE [LARGE SCALE GENOMIC DNA]</scope>
    <source>
        <strain evidence="3 4">DSM 21758</strain>
    </source>
</reference>
<keyword evidence="4" id="KW-1185">Reference proteome</keyword>
<dbReference type="Proteomes" id="UP000184310">
    <property type="component" value="Unassembled WGS sequence"/>
</dbReference>
<sequence length="264" mass="29280">MDELNVINAKRQFDIGNFDFGGKEKIYISGPCSVESYDSMREIAKELKAIGVNMLRGGIYKPRTSPHDFQGIGDDGLSILSSIKKEFDIPVSTEILDIRDIEKAVNHIDVIQIGTRNMYNYTLLNEVAKTKLPIILKRGMSATIREWILAAEYIAKAGNNKIIFCERGIRSFETITRNTIDINAVAYMKEVYNLPVIVDPSHGTGIRDIVKRTSFAAIACGADGLIIESHVNPDNAISDAAQTIDIKTMKEIIDTGNKINSLLL</sequence>
<accession>A0A1M6KNN7</accession>
<dbReference type="SUPFAM" id="SSF51569">
    <property type="entry name" value="Aldolase"/>
    <property type="match status" value="1"/>
</dbReference>
<keyword evidence="1" id="KW-0808">Transferase</keyword>
<dbReference type="OrthoDB" id="9780456at2"/>
<evidence type="ECO:0000259" key="2">
    <source>
        <dbReference type="Pfam" id="PF00793"/>
    </source>
</evidence>
<dbReference type="Pfam" id="PF00793">
    <property type="entry name" value="DAHP_synth_1"/>
    <property type="match status" value="1"/>
</dbReference>
<dbReference type="NCBIfam" id="NF006421">
    <property type="entry name" value="PRK08673.1"/>
    <property type="match status" value="1"/>
</dbReference>
<dbReference type="AlphaFoldDB" id="A0A1M6KNN7"/>
<evidence type="ECO:0000313" key="3">
    <source>
        <dbReference type="EMBL" id="SHJ60484.1"/>
    </source>
</evidence>
<feature type="domain" description="DAHP synthetase I/KDSA" evidence="2">
    <location>
        <begin position="21"/>
        <end position="261"/>
    </location>
</feature>
<dbReference type="InterPro" id="IPR013785">
    <property type="entry name" value="Aldolase_TIM"/>
</dbReference>
<organism evidence="3 4">
    <name type="scientific">Clostridium cavendishii DSM 21758</name>
    <dbReference type="NCBI Taxonomy" id="1121302"/>
    <lineage>
        <taxon>Bacteria</taxon>
        <taxon>Bacillati</taxon>
        <taxon>Bacillota</taxon>
        <taxon>Clostridia</taxon>
        <taxon>Eubacteriales</taxon>
        <taxon>Clostridiaceae</taxon>
        <taxon>Clostridium</taxon>
    </lineage>
</organism>
<evidence type="ECO:0000256" key="1">
    <source>
        <dbReference type="ARBA" id="ARBA00022679"/>
    </source>
</evidence>
<evidence type="ECO:0000313" key="4">
    <source>
        <dbReference type="Proteomes" id="UP000184310"/>
    </source>
</evidence>
<dbReference type="NCBIfam" id="TIGR01361">
    <property type="entry name" value="DAHP_synth_Bsub"/>
    <property type="match status" value="1"/>
</dbReference>
<dbReference type="STRING" id="1121302.SAMN02745163_02249"/>
<proteinExistence type="predicted"/>
<dbReference type="EMBL" id="FQZB01000009">
    <property type="protein sequence ID" value="SHJ60484.1"/>
    <property type="molecule type" value="Genomic_DNA"/>
</dbReference>
<dbReference type="InterPro" id="IPR006268">
    <property type="entry name" value="DAHP_syn_2"/>
</dbReference>
<dbReference type="InterPro" id="IPR052899">
    <property type="entry name" value="Class-I_DAHP_synthase"/>
</dbReference>
<dbReference type="GO" id="GO:0009073">
    <property type="term" value="P:aromatic amino acid family biosynthetic process"/>
    <property type="evidence" value="ECO:0007669"/>
    <property type="project" value="InterPro"/>
</dbReference>
<dbReference type="PANTHER" id="PTHR43018:SF1">
    <property type="entry name" value="PROTEIN AROA(G)"/>
    <property type="match status" value="1"/>
</dbReference>
<dbReference type="GO" id="GO:0016740">
    <property type="term" value="F:transferase activity"/>
    <property type="evidence" value="ECO:0007669"/>
    <property type="project" value="UniProtKB-KW"/>
</dbReference>
<dbReference type="Gene3D" id="3.20.20.70">
    <property type="entry name" value="Aldolase class I"/>
    <property type="match status" value="1"/>
</dbReference>
<dbReference type="GO" id="GO:0016832">
    <property type="term" value="F:aldehyde-lyase activity"/>
    <property type="evidence" value="ECO:0007669"/>
    <property type="project" value="InterPro"/>
</dbReference>
<name>A0A1M6KNN7_9CLOT</name>
<protein>
    <submittedName>
        <fullName evidence="3">3-deoxy-D-arabinoheptulosonate-7-phosphate synthase</fullName>
    </submittedName>
</protein>
<dbReference type="PANTHER" id="PTHR43018">
    <property type="entry name" value="PHOSPHO-2-DEHYDRO-3-DEOXYHEPTONATE ALDOLASE"/>
    <property type="match status" value="1"/>
</dbReference>